<dbReference type="EMBL" id="MU827786">
    <property type="protein sequence ID" value="KAJ7333669.1"/>
    <property type="molecule type" value="Genomic_DNA"/>
</dbReference>
<name>A0A9X0CF17_9CNID</name>
<keyword evidence="6" id="KW-1185">Reference proteome</keyword>
<dbReference type="Proteomes" id="UP001163046">
    <property type="component" value="Unassembled WGS sequence"/>
</dbReference>
<keyword evidence="4" id="KW-0479">Metal-binding</keyword>
<evidence type="ECO:0000313" key="5">
    <source>
        <dbReference type="EMBL" id="KAJ7333669.1"/>
    </source>
</evidence>
<sequence length="107" mass="12098">MIIKDFDLTLLKGKAFFKGYKTDVNPSIFSAFAVAAFRFGHSLVQDEFRRFSQEGFQRQYCNNEKDEFFSIPIKDFGNPVYLYDKCEGGIDSIFRGLVKGAAGKADG</sequence>
<dbReference type="Gene3D" id="1.10.640.10">
    <property type="entry name" value="Haem peroxidase domain superfamily, animal type"/>
    <property type="match status" value="1"/>
</dbReference>
<gene>
    <name evidence="5" type="ORF">OS493_017213</name>
</gene>
<evidence type="ECO:0000256" key="4">
    <source>
        <dbReference type="PIRSR" id="PIRSR619791-2"/>
    </source>
</evidence>
<keyword evidence="3" id="KW-0325">Glycoprotein</keyword>
<dbReference type="GO" id="GO:0020037">
    <property type="term" value="F:heme binding"/>
    <property type="evidence" value="ECO:0007669"/>
    <property type="project" value="InterPro"/>
</dbReference>
<dbReference type="InterPro" id="IPR019791">
    <property type="entry name" value="Haem_peroxidase_animal"/>
</dbReference>
<organism evidence="5 6">
    <name type="scientific">Desmophyllum pertusum</name>
    <dbReference type="NCBI Taxonomy" id="174260"/>
    <lineage>
        <taxon>Eukaryota</taxon>
        <taxon>Metazoa</taxon>
        <taxon>Cnidaria</taxon>
        <taxon>Anthozoa</taxon>
        <taxon>Hexacorallia</taxon>
        <taxon>Scleractinia</taxon>
        <taxon>Caryophylliina</taxon>
        <taxon>Caryophylliidae</taxon>
        <taxon>Desmophyllum</taxon>
    </lineage>
</organism>
<keyword evidence="4" id="KW-0408">Iron</keyword>
<dbReference type="Pfam" id="PF03098">
    <property type="entry name" value="An_peroxidase"/>
    <property type="match status" value="1"/>
</dbReference>
<accession>A0A9X0CF17</accession>
<evidence type="ECO:0000256" key="1">
    <source>
        <dbReference type="ARBA" id="ARBA00004613"/>
    </source>
</evidence>
<dbReference type="GO" id="GO:0006979">
    <property type="term" value="P:response to oxidative stress"/>
    <property type="evidence" value="ECO:0007669"/>
    <property type="project" value="InterPro"/>
</dbReference>
<comment type="caution">
    <text evidence="5">The sequence shown here is derived from an EMBL/GenBank/DDBJ whole genome shotgun (WGS) entry which is preliminary data.</text>
</comment>
<dbReference type="PANTHER" id="PTHR11475">
    <property type="entry name" value="OXIDASE/PEROXIDASE"/>
    <property type="match status" value="1"/>
</dbReference>
<feature type="binding site" description="axial binding residue" evidence="4">
    <location>
        <position position="41"/>
    </location>
    <ligand>
        <name>heme b</name>
        <dbReference type="ChEBI" id="CHEBI:60344"/>
    </ligand>
    <ligandPart>
        <name>Fe</name>
        <dbReference type="ChEBI" id="CHEBI:18248"/>
    </ligandPart>
</feature>
<evidence type="ECO:0000313" key="6">
    <source>
        <dbReference type="Proteomes" id="UP001163046"/>
    </source>
</evidence>
<evidence type="ECO:0000256" key="2">
    <source>
        <dbReference type="ARBA" id="ARBA00022525"/>
    </source>
</evidence>
<dbReference type="InterPro" id="IPR037120">
    <property type="entry name" value="Haem_peroxidase_sf_animal"/>
</dbReference>
<proteinExistence type="predicted"/>
<keyword evidence="2" id="KW-0964">Secreted</keyword>
<dbReference type="PANTHER" id="PTHR11475:SF4">
    <property type="entry name" value="CHORION PEROXIDASE"/>
    <property type="match status" value="1"/>
</dbReference>
<dbReference type="OrthoDB" id="823504at2759"/>
<dbReference type="SUPFAM" id="SSF48113">
    <property type="entry name" value="Heme-dependent peroxidases"/>
    <property type="match status" value="1"/>
</dbReference>
<evidence type="ECO:0000256" key="3">
    <source>
        <dbReference type="ARBA" id="ARBA00023180"/>
    </source>
</evidence>
<protein>
    <submittedName>
        <fullName evidence="5">Uncharacterized protein</fullName>
    </submittedName>
</protein>
<comment type="subcellular location">
    <subcellularLocation>
        <location evidence="1">Secreted</location>
    </subcellularLocation>
</comment>
<dbReference type="PROSITE" id="PS50292">
    <property type="entry name" value="PEROXIDASE_3"/>
    <property type="match status" value="1"/>
</dbReference>
<keyword evidence="4" id="KW-0349">Heme</keyword>
<dbReference type="GO" id="GO:0046872">
    <property type="term" value="F:metal ion binding"/>
    <property type="evidence" value="ECO:0007669"/>
    <property type="project" value="UniProtKB-KW"/>
</dbReference>
<dbReference type="InterPro" id="IPR010255">
    <property type="entry name" value="Haem_peroxidase_sf"/>
</dbReference>
<dbReference type="AlphaFoldDB" id="A0A9X0CF17"/>
<dbReference type="GO" id="GO:0004601">
    <property type="term" value="F:peroxidase activity"/>
    <property type="evidence" value="ECO:0007669"/>
    <property type="project" value="InterPro"/>
</dbReference>
<dbReference type="GO" id="GO:0005576">
    <property type="term" value="C:extracellular region"/>
    <property type="evidence" value="ECO:0007669"/>
    <property type="project" value="UniProtKB-SubCell"/>
</dbReference>
<reference evidence="5" key="1">
    <citation type="submission" date="2023-01" db="EMBL/GenBank/DDBJ databases">
        <title>Genome assembly of the deep-sea coral Lophelia pertusa.</title>
        <authorList>
            <person name="Herrera S."/>
            <person name="Cordes E."/>
        </authorList>
    </citation>
    <scope>NUCLEOTIDE SEQUENCE</scope>
    <source>
        <strain evidence="5">USNM1676648</strain>
        <tissue evidence="5">Polyp</tissue>
    </source>
</reference>